<name>A0ACC2E6F3_DIPCM</name>
<dbReference type="EMBL" id="CM055094">
    <property type="protein sequence ID" value="KAJ7561967.1"/>
    <property type="molecule type" value="Genomic_DNA"/>
</dbReference>
<proteinExistence type="predicted"/>
<accession>A0ACC2E6F3</accession>
<keyword evidence="2" id="KW-1185">Reference proteome</keyword>
<organism evidence="1 2">
    <name type="scientific">Diphasiastrum complanatum</name>
    <name type="common">Issler's clubmoss</name>
    <name type="synonym">Lycopodium complanatum</name>
    <dbReference type="NCBI Taxonomy" id="34168"/>
    <lineage>
        <taxon>Eukaryota</taxon>
        <taxon>Viridiplantae</taxon>
        <taxon>Streptophyta</taxon>
        <taxon>Embryophyta</taxon>
        <taxon>Tracheophyta</taxon>
        <taxon>Lycopodiopsida</taxon>
        <taxon>Lycopodiales</taxon>
        <taxon>Lycopodiaceae</taxon>
        <taxon>Lycopodioideae</taxon>
        <taxon>Diphasiastrum</taxon>
    </lineage>
</organism>
<evidence type="ECO:0000313" key="1">
    <source>
        <dbReference type="EMBL" id="KAJ7561967.1"/>
    </source>
</evidence>
<dbReference type="Proteomes" id="UP001162992">
    <property type="component" value="Chromosome 3"/>
</dbReference>
<gene>
    <name evidence="1" type="ORF">O6H91_03G050200</name>
</gene>
<evidence type="ECO:0000313" key="2">
    <source>
        <dbReference type="Proteomes" id="UP001162992"/>
    </source>
</evidence>
<comment type="caution">
    <text evidence="1">The sequence shown here is derived from an EMBL/GenBank/DDBJ whole genome shotgun (WGS) entry which is preliminary data.</text>
</comment>
<sequence length="104" mass="10963">MGLFGSRKNKASTADKQASSPPIKADGVPSIPAPKGDISKSSKVEGAPSFANETSCFEFGAGGSGSEDSIVLAGYCPVSDELEPCRWQILQPWSAQAPRFRILF</sequence>
<protein>
    <submittedName>
        <fullName evidence="1">Uncharacterized protein</fullName>
    </submittedName>
</protein>
<reference evidence="2" key="1">
    <citation type="journal article" date="2024" name="Proc. Natl. Acad. Sci. U.S.A.">
        <title>Extraordinary preservation of gene collinearity over three hundred million years revealed in homosporous lycophytes.</title>
        <authorList>
            <person name="Li C."/>
            <person name="Wickell D."/>
            <person name="Kuo L.Y."/>
            <person name="Chen X."/>
            <person name="Nie B."/>
            <person name="Liao X."/>
            <person name="Peng D."/>
            <person name="Ji J."/>
            <person name="Jenkins J."/>
            <person name="Williams M."/>
            <person name="Shu S."/>
            <person name="Plott C."/>
            <person name="Barry K."/>
            <person name="Rajasekar S."/>
            <person name="Grimwood J."/>
            <person name="Han X."/>
            <person name="Sun S."/>
            <person name="Hou Z."/>
            <person name="He W."/>
            <person name="Dai G."/>
            <person name="Sun C."/>
            <person name="Schmutz J."/>
            <person name="Leebens-Mack J.H."/>
            <person name="Li F.W."/>
            <person name="Wang L."/>
        </authorList>
    </citation>
    <scope>NUCLEOTIDE SEQUENCE [LARGE SCALE GENOMIC DNA]</scope>
    <source>
        <strain evidence="2">cv. PW_Plant_1</strain>
    </source>
</reference>